<keyword evidence="2" id="KW-0472">Membrane</keyword>
<organism evidence="3 4">
    <name type="scientific">Herbiconiux flava</name>
    <dbReference type="NCBI Taxonomy" id="881268"/>
    <lineage>
        <taxon>Bacteria</taxon>
        <taxon>Bacillati</taxon>
        <taxon>Actinomycetota</taxon>
        <taxon>Actinomycetes</taxon>
        <taxon>Micrococcales</taxon>
        <taxon>Microbacteriaceae</taxon>
        <taxon>Herbiconiux</taxon>
    </lineage>
</organism>
<gene>
    <name evidence="3" type="ORF">BJ984_002093</name>
</gene>
<protein>
    <submittedName>
        <fullName evidence="3">Uncharacterized protein</fullName>
    </submittedName>
</protein>
<evidence type="ECO:0000256" key="2">
    <source>
        <dbReference type="SAM" id="Phobius"/>
    </source>
</evidence>
<sequence length="434" mass="47607">MLSIPARTLRLVAAHWPALLAWYLAGWLARYLIIELASYFGATSALIGLMILPLAALARLGSFIAMFLVLRPSMPAFQELRRSGRGTEEPAGAETGRRRVTEIVLTSILPFFTFYAAWQLLSADVQQYATGSLENINPFQSGVDSSASVLNVRLDVWSIGVIVVAFAGRTLLKRYRPKLPAWSSVIAVYCEAVWIYIALYFINSYLAQFTGWIQGRAAVQWYESVRASALEVVHPIGVAWGAIEWAIDRTGGLVLLPLAWLTLAGIVYGRALAAPRIAYRPKNVYYTSARKRIDGLPGQLRRRLAELGDGLTGRFKPIVSAFLLIWRAGAAPMGLFVLGYTVIEAASSWLLLAGVRVIGPHDLNTWWMNFDDMLVFVVGVIVEPLRLCLIAAAYDFCLRRLEERRDAAEAEAVDPAAPAPAASPSPSPSPSPTA</sequence>
<feature type="compositionally biased region" description="Pro residues" evidence="1">
    <location>
        <begin position="417"/>
        <end position="434"/>
    </location>
</feature>
<name>A0A852SQ71_9MICO</name>
<dbReference type="Proteomes" id="UP000549913">
    <property type="component" value="Unassembled WGS sequence"/>
</dbReference>
<evidence type="ECO:0000313" key="4">
    <source>
        <dbReference type="Proteomes" id="UP000549913"/>
    </source>
</evidence>
<dbReference type="RefSeq" id="WP_179547979.1">
    <property type="nucleotide sequence ID" value="NZ_BSEW01000002.1"/>
</dbReference>
<proteinExistence type="predicted"/>
<keyword evidence="2" id="KW-1133">Transmembrane helix</keyword>
<feature type="transmembrane region" description="Helical" evidence="2">
    <location>
        <begin position="45"/>
        <end position="70"/>
    </location>
</feature>
<dbReference type="AlphaFoldDB" id="A0A852SQ71"/>
<feature type="region of interest" description="Disordered" evidence="1">
    <location>
        <begin position="409"/>
        <end position="434"/>
    </location>
</feature>
<reference evidence="3 4" key="1">
    <citation type="submission" date="2020-07" db="EMBL/GenBank/DDBJ databases">
        <title>Sequencing the genomes of 1000 actinobacteria strains.</title>
        <authorList>
            <person name="Klenk H.-P."/>
        </authorList>
    </citation>
    <scope>NUCLEOTIDE SEQUENCE [LARGE SCALE GENOMIC DNA]</scope>
    <source>
        <strain evidence="3 4">DSM 26474</strain>
    </source>
</reference>
<evidence type="ECO:0000256" key="1">
    <source>
        <dbReference type="SAM" id="MobiDB-lite"/>
    </source>
</evidence>
<feature type="transmembrane region" description="Helical" evidence="2">
    <location>
        <begin position="179"/>
        <end position="202"/>
    </location>
</feature>
<keyword evidence="4" id="KW-1185">Reference proteome</keyword>
<feature type="transmembrane region" description="Helical" evidence="2">
    <location>
        <begin position="154"/>
        <end position="172"/>
    </location>
</feature>
<accession>A0A852SQ71</accession>
<dbReference type="EMBL" id="JACCBM010000001">
    <property type="protein sequence ID" value="NYD70935.1"/>
    <property type="molecule type" value="Genomic_DNA"/>
</dbReference>
<feature type="transmembrane region" description="Helical" evidence="2">
    <location>
        <begin position="12"/>
        <end position="33"/>
    </location>
</feature>
<comment type="caution">
    <text evidence="3">The sequence shown here is derived from an EMBL/GenBank/DDBJ whole genome shotgun (WGS) entry which is preliminary data.</text>
</comment>
<evidence type="ECO:0000313" key="3">
    <source>
        <dbReference type="EMBL" id="NYD70935.1"/>
    </source>
</evidence>
<feature type="transmembrane region" description="Helical" evidence="2">
    <location>
        <begin position="103"/>
        <end position="121"/>
    </location>
</feature>
<keyword evidence="2" id="KW-0812">Transmembrane</keyword>
<feature type="transmembrane region" description="Helical" evidence="2">
    <location>
        <begin position="373"/>
        <end position="396"/>
    </location>
</feature>
<feature type="transmembrane region" description="Helical" evidence="2">
    <location>
        <begin position="254"/>
        <end position="273"/>
    </location>
</feature>